<keyword evidence="4" id="KW-1185">Reference proteome</keyword>
<dbReference type="Pfam" id="PF06687">
    <property type="entry name" value="SUR7"/>
    <property type="match status" value="1"/>
</dbReference>
<feature type="signal peptide" evidence="2">
    <location>
        <begin position="1"/>
        <end position="19"/>
    </location>
</feature>
<keyword evidence="2" id="KW-0732">Signal</keyword>
<keyword evidence="1" id="KW-0812">Transmembrane</keyword>
<dbReference type="InterPro" id="IPR052413">
    <property type="entry name" value="SUR7_domain"/>
</dbReference>
<evidence type="ECO:0000313" key="4">
    <source>
        <dbReference type="Proteomes" id="UP000799428"/>
    </source>
</evidence>
<evidence type="ECO:0000313" key="3">
    <source>
        <dbReference type="EMBL" id="KAF2705303.1"/>
    </source>
</evidence>
<gene>
    <name evidence="3" type="ORF">K504DRAFT_388614</name>
</gene>
<evidence type="ECO:0000256" key="2">
    <source>
        <dbReference type="SAM" id="SignalP"/>
    </source>
</evidence>
<feature type="transmembrane region" description="Helical" evidence="1">
    <location>
        <begin position="209"/>
        <end position="235"/>
    </location>
</feature>
<keyword evidence="1" id="KW-1133">Transmembrane helix</keyword>
<accession>A0A6G1JY88</accession>
<dbReference type="PANTHER" id="PTHR28019:SF7">
    <property type="entry name" value="SUR7 PROTEIN"/>
    <property type="match status" value="1"/>
</dbReference>
<organism evidence="3 4">
    <name type="scientific">Pleomassaria siparia CBS 279.74</name>
    <dbReference type="NCBI Taxonomy" id="1314801"/>
    <lineage>
        <taxon>Eukaryota</taxon>
        <taxon>Fungi</taxon>
        <taxon>Dikarya</taxon>
        <taxon>Ascomycota</taxon>
        <taxon>Pezizomycotina</taxon>
        <taxon>Dothideomycetes</taxon>
        <taxon>Pleosporomycetidae</taxon>
        <taxon>Pleosporales</taxon>
        <taxon>Pleomassariaceae</taxon>
        <taxon>Pleomassaria</taxon>
    </lineage>
</organism>
<proteinExistence type="predicted"/>
<name>A0A6G1JY88_9PLEO</name>
<dbReference type="GO" id="GO:0005886">
    <property type="term" value="C:plasma membrane"/>
    <property type="evidence" value="ECO:0007669"/>
    <property type="project" value="InterPro"/>
</dbReference>
<sequence length="298" mass="32127">MRPLAAIPLLCCIAALVLSFLCLFAGQKKNFMEDYNLLTLNTSRIGTNLLNDTASTSSSNPLSNLWHNITNGIENDLNEAAGDLAKALGIDDFYSAHILDYCYGDYTPTNLPNATVSSKDIHKNVTACSNTTAMFTFNPTDIVQRALNESGVDVTLADLDWPADIQKGIDTLRVVQKTVFVLYCIAIGLIFVSLIAALPAIFSSGRMAACLNVMVSTLGFVAIGLASALVTAVIVKGSNVVNKYGNEIGLEAQKGGKFLALTWAATALMFVTVLVWTFETCCGHRRRQRDAGYMPKHG</sequence>
<dbReference type="GO" id="GO:0031505">
    <property type="term" value="P:fungal-type cell wall organization"/>
    <property type="evidence" value="ECO:0007669"/>
    <property type="project" value="TreeGrafter"/>
</dbReference>
<keyword evidence="1" id="KW-0472">Membrane</keyword>
<dbReference type="OrthoDB" id="4159154at2759"/>
<reference evidence="3" key="1">
    <citation type="journal article" date="2020" name="Stud. Mycol.">
        <title>101 Dothideomycetes genomes: a test case for predicting lifestyles and emergence of pathogens.</title>
        <authorList>
            <person name="Haridas S."/>
            <person name="Albert R."/>
            <person name="Binder M."/>
            <person name="Bloem J."/>
            <person name="Labutti K."/>
            <person name="Salamov A."/>
            <person name="Andreopoulos B."/>
            <person name="Baker S."/>
            <person name="Barry K."/>
            <person name="Bills G."/>
            <person name="Bluhm B."/>
            <person name="Cannon C."/>
            <person name="Castanera R."/>
            <person name="Culley D."/>
            <person name="Daum C."/>
            <person name="Ezra D."/>
            <person name="Gonzalez J."/>
            <person name="Henrissat B."/>
            <person name="Kuo A."/>
            <person name="Liang C."/>
            <person name="Lipzen A."/>
            <person name="Lutzoni F."/>
            <person name="Magnuson J."/>
            <person name="Mondo S."/>
            <person name="Nolan M."/>
            <person name="Ohm R."/>
            <person name="Pangilinan J."/>
            <person name="Park H.-J."/>
            <person name="Ramirez L."/>
            <person name="Alfaro M."/>
            <person name="Sun H."/>
            <person name="Tritt A."/>
            <person name="Yoshinaga Y."/>
            <person name="Zwiers L.-H."/>
            <person name="Turgeon B."/>
            <person name="Goodwin S."/>
            <person name="Spatafora J."/>
            <person name="Crous P."/>
            <person name="Grigoriev I."/>
        </authorList>
    </citation>
    <scope>NUCLEOTIDE SEQUENCE</scope>
    <source>
        <strain evidence="3">CBS 279.74</strain>
    </source>
</reference>
<protein>
    <recommendedName>
        <fullName evidence="5">Integral membrane protein-like protein</fullName>
    </recommendedName>
</protein>
<evidence type="ECO:0008006" key="5">
    <source>
        <dbReference type="Google" id="ProtNLM"/>
    </source>
</evidence>
<feature type="transmembrane region" description="Helical" evidence="1">
    <location>
        <begin position="180"/>
        <end position="202"/>
    </location>
</feature>
<dbReference type="GO" id="GO:0051285">
    <property type="term" value="C:cell cortex of cell tip"/>
    <property type="evidence" value="ECO:0007669"/>
    <property type="project" value="TreeGrafter"/>
</dbReference>
<feature type="transmembrane region" description="Helical" evidence="1">
    <location>
        <begin position="255"/>
        <end position="278"/>
    </location>
</feature>
<dbReference type="InterPro" id="IPR009571">
    <property type="entry name" value="SUR7/Rim9-like_fungi"/>
</dbReference>
<feature type="chain" id="PRO_5026119962" description="Integral membrane protein-like protein" evidence="2">
    <location>
        <begin position="20"/>
        <end position="298"/>
    </location>
</feature>
<dbReference type="EMBL" id="MU005779">
    <property type="protein sequence ID" value="KAF2705303.1"/>
    <property type="molecule type" value="Genomic_DNA"/>
</dbReference>
<dbReference type="Proteomes" id="UP000799428">
    <property type="component" value="Unassembled WGS sequence"/>
</dbReference>
<evidence type="ECO:0000256" key="1">
    <source>
        <dbReference type="SAM" id="Phobius"/>
    </source>
</evidence>
<dbReference type="AlphaFoldDB" id="A0A6G1JY88"/>
<dbReference type="PANTHER" id="PTHR28019">
    <property type="entry name" value="CELL MEMBRANE PROTEIN YLR413W-RELATED"/>
    <property type="match status" value="1"/>
</dbReference>